<dbReference type="Gene3D" id="3.90.1150.10">
    <property type="entry name" value="Aspartate Aminotransferase, domain 1"/>
    <property type="match status" value="1"/>
</dbReference>
<protein>
    <submittedName>
        <fullName evidence="1">Uncharacterized protein</fullName>
    </submittedName>
</protein>
<dbReference type="InterPro" id="IPR015422">
    <property type="entry name" value="PyrdxlP-dep_Trfase_small"/>
</dbReference>
<name>A0A562K742_9BACI</name>
<dbReference type="SUPFAM" id="SSF53383">
    <property type="entry name" value="PLP-dependent transferases"/>
    <property type="match status" value="1"/>
</dbReference>
<comment type="caution">
    <text evidence="1">The sequence shown here is derived from an EMBL/GenBank/DDBJ whole genome shotgun (WGS) entry which is preliminary data.</text>
</comment>
<sequence>MLLVALAHLAGKAFRIGHMGNTTEEMLEKAILQIGETMKELGFYADIEKAVQQFKELALPVAKGRN</sequence>
<dbReference type="AlphaFoldDB" id="A0A562K742"/>
<dbReference type="EMBL" id="VLKI01000001">
    <property type="protein sequence ID" value="TWH91238.1"/>
    <property type="molecule type" value="Genomic_DNA"/>
</dbReference>
<proteinExistence type="predicted"/>
<evidence type="ECO:0000313" key="1">
    <source>
        <dbReference type="EMBL" id="TWH91238.1"/>
    </source>
</evidence>
<dbReference type="Proteomes" id="UP000318667">
    <property type="component" value="Unassembled WGS sequence"/>
</dbReference>
<reference evidence="1 2" key="1">
    <citation type="journal article" date="2015" name="Stand. Genomic Sci.">
        <title>Genomic Encyclopedia of Bacterial and Archaeal Type Strains, Phase III: the genomes of soil and plant-associated and newly described type strains.</title>
        <authorList>
            <person name="Whitman W.B."/>
            <person name="Woyke T."/>
            <person name="Klenk H.P."/>
            <person name="Zhou Y."/>
            <person name="Lilburn T.G."/>
            <person name="Beck B.J."/>
            <person name="De Vos P."/>
            <person name="Vandamme P."/>
            <person name="Eisen J.A."/>
            <person name="Garrity G."/>
            <person name="Hugenholtz P."/>
            <person name="Kyrpides N.C."/>
        </authorList>
    </citation>
    <scope>NUCLEOTIDE SEQUENCE [LARGE SCALE GENOMIC DNA]</scope>
    <source>
        <strain evidence="1 2">CGMCC 1.10115</strain>
    </source>
</reference>
<keyword evidence="2" id="KW-1185">Reference proteome</keyword>
<accession>A0A562K742</accession>
<dbReference type="InterPro" id="IPR015424">
    <property type="entry name" value="PyrdxlP-dep_Trfase"/>
</dbReference>
<organism evidence="1 2">
    <name type="scientific">Cytobacillus oceanisediminis</name>
    <dbReference type="NCBI Taxonomy" id="665099"/>
    <lineage>
        <taxon>Bacteria</taxon>
        <taxon>Bacillati</taxon>
        <taxon>Bacillota</taxon>
        <taxon>Bacilli</taxon>
        <taxon>Bacillales</taxon>
        <taxon>Bacillaceae</taxon>
        <taxon>Cytobacillus</taxon>
    </lineage>
</organism>
<evidence type="ECO:0000313" key="2">
    <source>
        <dbReference type="Proteomes" id="UP000318667"/>
    </source>
</evidence>
<gene>
    <name evidence="1" type="ORF">IQ19_00694</name>
</gene>